<dbReference type="GO" id="GO:0003677">
    <property type="term" value="F:DNA binding"/>
    <property type="evidence" value="ECO:0007669"/>
    <property type="project" value="InterPro"/>
</dbReference>
<evidence type="ECO:0000256" key="1">
    <source>
        <dbReference type="PROSITE-ProRule" id="PRU00169"/>
    </source>
</evidence>
<dbReference type="Pfam" id="PF04397">
    <property type="entry name" value="LytTR"/>
    <property type="match status" value="1"/>
</dbReference>
<dbReference type="InterPro" id="IPR046947">
    <property type="entry name" value="LytR-like"/>
</dbReference>
<dbReference type="GO" id="GO:0000156">
    <property type="term" value="F:phosphorelay response regulator activity"/>
    <property type="evidence" value="ECO:0007669"/>
    <property type="project" value="InterPro"/>
</dbReference>
<dbReference type="SMART" id="SM00850">
    <property type="entry name" value="LytTR"/>
    <property type="match status" value="1"/>
</dbReference>
<keyword evidence="1" id="KW-0597">Phosphoprotein</keyword>
<dbReference type="PANTHER" id="PTHR37299">
    <property type="entry name" value="TRANSCRIPTIONAL REGULATOR-RELATED"/>
    <property type="match status" value="1"/>
</dbReference>
<dbReference type="InterPro" id="IPR007492">
    <property type="entry name" value="LytTR_DNA-bd_dom"/>
</dbReference>
<dbReference type="Pfam" id="PF00072">
    <property type="entry name" value="Response_reg"/>
    <property type="match status" value="1"/>
</dbReference>
<evidence type="ECO:0000313" key="5">
    <source>
        <dbReference type="Proteomes" id="UP000651057"/>
    </source>
</evidence>
<dbReference type="RefSeq" id="WP_201923666.1">
    <property type="nucleotide sequence ID" value="NZ_BAABAX010000012.1"/>
</dbReference>
<feature type="modified residue" description="4-aspartylphosphate" evidence="1">
    <location>
        <position position="56"/>
    </location>
</feature>
<evidence type="ECO:0000259" key="3">
    <source>
        <dbReference type="PROSITE" id="PS50930"/>
    </source>
</evidence>
<accession>A0A936ZVM8</accession>
<sequence>MSAITCFIVEDDPQALDYASSLIRKYGNINILGTSDTIKEAAVSVKKLQPDFLILDVFLTDGNAFEFLALFDTIDFKIIFTTSYAKYAIDAFKFSALDYLLKPYDEQEMITALQKVDQDIHKENYKLQLKTLLQNFSNQTASKKIVLKNADAIHIIKTEDILFAQSDNNYTTFFLTSGKEILVSKSLKSFEEKLSEHNFFRVHQSFLINLTYISSFDKRNDQIILDQSHPIPVAQSRKQKLITYIENL</sequence>
<comment type="caution">
    <text evidence="4">The sequence shown here is derived from an EMBL/GenBank/DDBJ whole genome shotgun (WGS) entry which is preliminary data.</text>
</comment>
<feature type="domain" description="Response regulatory" evidence="2">
    <location>
        <begin position="5"/>
        <end position="117"/>
    </location>
</feature>
<dbReference type="Gene3D" id="2.40.50.1020">
    <property type="entry name" value="LytTr DNA-binding domain"/>
    <property type="match status" value="1"/>
</dbReference>
<reference evidence="4" key="1">
    <citation type="submission" date="2021-01" db="EMBL/GenBank/DDBJ databases">
        <authorList>
            <person name="Zhong Y.L."/>
        </authorList>
    </citation>
    <scope>NUCLEOTIDE SEQUENCE</scope>
    <source>
        <strain evidence="4">KCTC 23302</strain>
    </source>
</reference>
<dbReference type="Gene3D" id="3.40.50.2300">
    <property type="match status" value="1"/>
</dbReference>
<evidence type="ECO:0000313" key="4">
    <source>
        <dbReference type="EMBL" id="MBL0685503.1"/>
    </source>
</evidence>
<dbReference type="PANTHER" id="PTHR37299:SF1">
    <property type="entry name" value="STAGE 0 SPORULATION PROTEIN A HOMOLOG"/>
    <property type="match status" value="1"/>
</dbReference>
<evidence type="ECO:0000259" key="2">
    <source>
        <dbReference type="PROSITE" id="PS50110"/>
    </source>
</evidence>
<feature type="domain" description="HTH LytTR-type" evidence="3">
    <location>
        <begin position="145"/>
        <end position="247"/>
    </location>
</feature>
<gene>
    <name evidence="4" type="ORF">JJQ60_18355</name>
</gene>
<dbReference type="Proteomes" id="UP000651057">
    <property type="component" value="Unassembled WGS sequence"/>
</dbReference>
<name>A0A936ZVM8_9FLAO</name>
<dbReference type="EMBL" id="JAERQJ010000009">
    <property type="protein sequence ID" value="MBL0685503.1"/>
    <property type="molecule type" value="Genomic_DNA"/>
</dbReference>
<dbReference type="AlphaFoldDB" id="A0A936ZVM8"/>
<dbReference type="SUPFAM" id="SSF52172">
    <property type="entry name" value="CheY-like"/>
    <property type="match status" value="1"/>
</dbReference>
<protein>
    <submittedName>
        <fullName evidence="4">Response regulator transcription factor</fullName>
    </submittedName>
</protein>
<dbReference type="PROSITE" id="PS50110">
    <property type="entry name" value="RESPONSE_REGULATORY"/>
    <property type="match status" value="1"/>
</dbReference>
<dbReference type="PROSITE" id="PS50930">
    <property type="entry name" value="HTH_LYTTR"/>
    <property type="match status" value="1"/>
</dbReference>
<dbReference type="InterPro" id="IPR001789">
    <property type="entry name" value="Sig_transdc_resp-reg_receiver"/>
</dbReference>
<keyword evidence="5" id="KW-1185">Reference proteome</keyword>
<organism evidence="4 5">
    <name type="scientific">Aquimarina mytili</name>
    <dbReference type="NCBI Taxonomy" id="874423"/>
    <lineage>
        <taxon>Bacteria</taxon>
        <taxon>Pseudomonadati</taxon>
        <taxon>Bacteroidota</taxon>
        <taxon>Flavobacteriia</taxon>
        <taxon>Flavobacteriales</taxon>
        <taxon>Flavobacteriaceae</taxon>
        <taxon>Aquimarina</taxon>
    </lineage>
</organism>
<proteinExistence type="predicted"/>
<dbReference type="InterPro" id="IPR011006">
    <property type="entry name" value="CheY-like_superfamily"/>
</dbReference>
<dbReference type="SMART" id="SM00448">
    <property type="entry name" value="REC"/>
    <property type="match status" value="1"/>
</dbReference>